<dbReference type="Gene3D" id="3.30.70.2390">
    <property type="match status" value="1"/>
</dbReference>
<organism evidence="6 7">
    <name type="scientific">Nonomuraea soli</name>
    <dbReference type="NCBI Taxonomy" id="1032476"/>
    <lineage>
        <taxon>Bacteria</taxon>
        <taxon>Bacillati</taxon>
        <taxon>Actinomycetota</taxon>
        <taxon>Actinomycetes</taxon>
        <taxon>Streptosporangiales</taxon>
        <taxon>Streptosporangiaceae</taxon>
        <taxon>Nonomuraea</taxon>
    </lineage>
</organism>
<proteinExistence type="inferred from homology"/>
<feature type="transmembrane region" description="Helical" evidence="3">
    <location>
        <begin position="52"/>
        <end position="75"/>
    </location>
</feature>
<feature type="region of interest" description="Disordered" evidence="2">
    <location>
        <begin position="1"/>
        <end position="46"/>
    </location>
</feature>
<dbReference type="EMBL" id="JACDUR010000004">
    <property type="protein sequence ID" value="MBA2892617.1"/>
    <property type="molecule type" value="Genomic_DNA"/>
</dbReference>
<keyword evidence="3" id="KW-1133">Transmembrane helix</keyword>
<dbReference type="InterPro" id="IPR050922">
    <property type="entry name" value="LytR/CpsA/Psr_CW_biosynth"/>
</dbReference>
<dbReference type="Pfam" id="PF13399">
    <property type="entry name" value="LytR_C"/>
    <property type="match status" value="1"/>
</dbReference>
<dbReference type="RefSeq" id="WP_181611370.1">
    <property type="nucleotide sequence ID" value="NZ_BAABAM010000003.1"/>
</dbReference>
<evidence type="ECO:0000259" key="4">
    <source>
        <dbReference type="Pfam" id="PF03816"/>
    </source>
</evidence>
<evidence type="ECO:0000313" key="7">
    <source>
        <dbReference type="Proteomes" id="UP000530928"/>
    </source>
</evidence>
<dbReference type="NCBIfam" id="TIGR00350">
    <property type="entry name" value="lytR_cpsA_psr"/>
    <property type="match status" value="1"/>
</dbReference>
<dbReference type="InterPro" id="IPR027381">
    <property type="entry name" value="LytR/CpsA/Psr_C"/>
</dbReference>
<dbReference type="PANTHER" id="PTHR33392">
    <property type="entry name" value="POLYISOPRENYL-TEICHOIC ACID--PEPTIDOGLYCAN TEICHOIC ACID TRANSFERASE TAGU"/>
    <property type="match status" value="1"/>
</dbReference>
<sequence>MSDYRGVSVQDRRVAPTQPGRSHRASAPPPPDDLPPRGRRAKQPEGPGKMRVLAWVSIALTVIMVGTSLTAYWLYRDAFGAVNTKDFKKDLINKAPVNQTGALNVLIVGSDTREGDNAKYGRALSRQADAGGKRTDTILLMHISPSRDKVQVLSLPRDSMVQIPQCKAENGAVQAGRTDMINSAYNTGGITCTIETIQVLTGIAIDHFVEVDFTGFKNIIDAMDGVSFCFKQPVQDKNSKLNITAGNHLLTGNQALAVMRLRHYGDGSDLQRITRQQQLLSNMVKKVTQEGLLSNPAKLLELIKVAGKSVTMNPELANDPQTLLDIAASAKSLSASGVKFIKVPVVAYPADPNRVQWQQPEANELFKQIAQDIEVEPSPAATAPKVTVKPQEVRIQVLNGSDRQGEAQRVADELTKWGFKVVGIGNTKEQAGKTKVLYSAKSEADAPYAQLAAAKMSGTKPAEATKVKPATLNPYTPSAGVTAPEATGEVKEGPIVQVIIGADYQGVRVPTTTSKAVQANTVTADQKNVCA</sequence>
<dbReference type="Pfam" id="PF03816">
    <property type="entry name" value="LytR_cpsA_psr"/>
    <property type="match status" value="1"/>
</dbReference>
<evidence type="ECO:0000256" key="1">
    <source>
        <dbReference type="ARBA" id="ARBA00006068"/>
    </source>
</evidence>
<dbReference type="PANTHER" id="PTHR33392:SF6">
    <property type="entry name" value="POLYISOPRENYL-TEICHOIC ACID--PEPTIDOGLYCAN TEICHOIC ACID TRANSFERASE TAGU"/>
    <property type="match status" value="1"/>
</dbReference>
<accession>A0A7W0CK19</accession>
<dbReference type="InterPro" id="IPR004474">
    <property type="entry name" value="LytR_CpsA_psr"/>
</dbReference>
<dbReference type="Proteomes" id="UP000530928">
    <property type="component" value="Unassembled WGS sequence"/>
</dbReference>
<evidence type="ECO:0000259" key="5">
    <source>
        <dbReference type="Pfam" id="PF13399"/>
    </source>
</evidence>
<evidence type="ECO:0000313" key="6">
    <source>
        <dbReference type="EMBL" id="MBA2892617.1"/>
    </source>
</evidence>
<keyword evidence="7" id="KW-1185">Reference proteome</keyword>
<dbReference type="Gene3D" id="3.40.630.190">
    <property type="entry name" value="LCP protein"/>
    <property type="match status" value="1"/>
</dbReference>
<feature type="domain" description="LytR/CpsA/Psr regulator C-terminal" evidence="5">
    <location>
        <begin position="392"/>
        <end position="504"/>
    </location>
</feature>
<gene>
    <name evidence="6" type="ORF">HNR30_003971</name>
</gene>
<comment type="similarity">
    <text evidence="1">Belongs to the LytR/CpsA/Psr (LCP) family.</text>
</comment>
<evidence type="ECO:0000256" key="2">
    <source>
        <dbReference type="SAM" id="MobiDB-lite"/>
    </source>
</evidence>
<dbReference type="AlphaFoldDB" id="A0A7W0CK19"/>
<evidence type="ECO:0000256" key="3">
    <source>
        <dbReference type="SAM" id="Phobius"/>
    </source>
</evidence>
<keyword evidence="3" id="KW-0812">Transmembrane</keyword>
<feature type="domain" description="Cell envelope-related transcriptional attenuator" evidence="4">
    <location>
        <begin position="134"/>
        <end position="288"/>
    </location>
</feature>
<comment type="caution">
    <text evidence="6">The sequence shown here is derived from an EMBL/GenBank/DDBJ whole genome shotgun (WGS) entry which is preliminary data.</text>
</comment>
<name>A0A7W0CK19_9ACTN</name>
<protein>
    <submittedName>
        <fullName evidence="6">LCP family protein required for cell wall assembly</fullName>
    </submittedName>
</protein>
<keyword evidence="3" id="KW-0472">Membrane</keyword>
<reference evidence="6 7" key="1">
    <citation type="submission" date="2020-07" db="EMBL/GenBank/DDBJ databases">
        <title>Genomic Encyclopedia of Type Strains, Phase IV (KMG-IV): sequencing the most valuable type-strain genomes for metagenomic binning, comparative biology and taxonomic classification.</title>
        <authorList>
            <person name="Goeker M."/>
        </authorList>
    </citation>
    <scope>NUCLEOTIDE SEQUENCE [LARGE SCALE GENOMIC DNA]</scope>
    <source>
        <strain evidence="6 7">DSM 45533</strain>
    </source>
</reference>